<proteinExistence type="predicted"/>
<evidence type="ECO:0000256" key="2">
    <source>
        <dbReference type="SAM" id="MobiDB-lite"/>
    </source>
</evidence>
<dbReference type="OrthoDB" id="4760524at2759"/>
<gene>
    <name evidence="4" type="ORF">AAE3_LOCUS12744</name>
</gene>
<evidence type="ECO:0000256" key="1">
    <source>
        <dbReference type="ARBA" id="ARBA00022737"/>
    </source>
</evidence>
<protein>
    <recommendedName>
        <fullName evidence="3">NACHT domain-containing protein</fullName>
    </recommendedName>
</protein>
<evidence type="ECO:0000259" key="3">
    <source>
        <dbReference type="PROSITE" id="PS50837"/>
    </source>
</evidence>
<dbReference type="Pfam" id="PF24883">
    <property type="entry name" value="NPHP3_N"/>
    <property type="match status" value="1"/>
</dbReference>
<dbReference type="SUPFAM" id="SSF52540">
    <property type="entry name" value="P-loop containing nucleoside triphosphate hydrolases"/>
    <property type="match status" value="1"/>
</dbReference>
<dbReference type="PANTHER" id="PTHR10039:SF14">
    <property type="entry name" value="NACHT DOMAIN-CONTAINING PROTEIN"/>
    <property type="match status" value="1"/>
</dbReference>
<dbReference type="PANTHER" id="PTHR10039">
    <property type="entry name" value="AMELOGENIN"/>
    <property type="match status" value="1"/>
</dbReference>
<feature type="region of interest" description="Disordered" evidence="2">
    <location>
        <begin position="838"/>
        <end position="857"/>
    </location>
</feature>
<dbReference type="InterPro" id="IPR007111">
    <property type="entry name" value="NACHT_NTPase"/>
</dbReference>
<dbReference type="PROSITE" id="PS50837">
    <property type="entry name" value="NACHT"/>
    <property type="match status" value="1"/>
</dbReference>
<name>A0A8S0X8N6_CYCAE</name>
<feature type="domain" description="NACHT" evidence="3">
    <location>
        <begin position="81"/>
        <end position="233"/>
    </location>
</feature>
<reference evidence="4 5" key="1">
    <citation type="submission" date="2020-01" db="EMBL/GenBank/DDBJ databases">
        <authorList>
            <person name="Gupta K D."/>
        </authorList>
    </citation>
    <scope>NUCLEOTIDE SEQUENCE [LARGE SCALE GENOMIC DNA]</scope>
</reference>
<dbReference type="Proteomes" id="UP000467700">
    <property type="component" value="Unassembled WGS sequence"/>
</dbReference>
<accession>A0A8S0X8N6</accession>
<dbReference type="AlphaFoldDB" id="A0A8S0X8N6"/>
<dbReference type="Gene3D" id="3.40.50.300">
    <property type="entry name" value="P-loop containing nucleotide triphosphate hydrolases"/>
    <property type="match status" value="1"/>
</dbReference>
<comment type="caution">
    <text evidence="4">The sequence shown here is derived from an EMBL/GenBank/DDBJ whole genome shotgun (WGS) entry which is preliminary data.</text>
</comment>
<dbReference type="EMBL" id="CACVBS010000090">
    <property type="protein sequence ID" value="CAA7270552.1"/>
    <property type="molecule type" value="Genomic_DNA"/>
</dbReference>
<dbReference type="InterPro" id="IPR056884">
    <property type="entry name" value="NPHP3-like_N"/>
</dbReference>
<evidence type="ECO:0000313" key="4">
    <source>
        <dbReference type="EMBL" id="CAA7270552.1"/>
    </source>
</evidence>
<organism evidence="4 5">
    <name type="scientific">Cyclocybe aegerita</name>
    <name type="common">Black poplar mushroom</name>
    <name type="synonym">Agrocybe aegerita</name>
    <dbReference type="NCBI Taxonomy" id="1973307"/>
    <lineage>
        <taxon>Eukaryota</taxon>
        <taxon>Fungi</taxon>
        <taxon>Dikarya</taxon>
        <taxon>Basidiomycota</taxon>
        <taxon>Agaricomycotina</taxon>
        <taxon>Agaricomycetes</taxon>
        <taxon>Agaricomycetidae</taxon>
        <taxon>Agaricales</taxon>
        <taxon>Agaricineae</taxon>
        <taxon>Bolbitiaceae</taxon>
        <taxon>Cyclocybe</taxon>
    </lineage>
</organism>
<evidence type="ECO:0000313" key="5">
    <source>
        <dbReference type="Proteomes" id="UP000467700"/>
    </source>
</evidence>
<dbReference type="InterPro" id="IPR027417">
    <property type="entry name" value="P-loop_NTPase"/>
</dbReference>
<keyword evidence="5" id="KW-1185">Reference proteome</keyword>
<sequence length="857" mass="98474">MSNLFTGSQGLVIHNSNFHASTTYNTTGLKGFDLLVKAVSPNAFHNSDDRPDPPRCHENTRVAVINRIIDWVTGKIDTDSFILWLYGPAGAGKSAIARTIAERCEELGLLLGSFFFFRTDPARNTTRQFVASLAYCIALTVPPARVLIEQVVESNPLIFQYSLDTQLAKLVLEPLQHLFNQETPRLAPQPLLILIDGLDECLDEDSQAQLIKAISSASRRVPAPLRFLISSRPERHISFALNACGPSIVSHLELNNDLSPGKDILLFLTNKFRSMKENHPYRTLIPSCWPHEDQLHLLTRKASGQFIYASLAAHFIGSPRHLPTQRLDIVLDLRPADSDLPFAELDQLYRFIFSRVSNIGLVLQILGIIIALRYEPHFQRLDIVEEILELKEPATSMVELADLHPVMKCKDMTSRNVFHHSSFIDFLINHQRAKDYYVDSRKSHTQILQWLLRMFRNDSSPTLRLDIFVTPSHFPSLRQHLVNCWVTPDLEDELKAFTLDTYMRTRLSMGEDLSSVLSHVKVSFLNALKEVNQHELHRHHTSLFERLIKPISAVDGCPSPDKFLVISAIRGAATKKLCFSRHFFKLYSYHRPSGFRVWDKMCREIFGFQTVDILWDLEHYRLLEPPDYYVYMRDMFEDNEPLWPIYGTPKGRKTIKPTDHRVCEGLVQVVIRLRNLLYCHGSHNTRKALHLLHSWAAKSTRSPWLSRRRTRFLNFRRGIRFNDPPRGEKLRSHSSSLRNLSHAFNAVPRFSEVGYFTARLKYLTALDLMRLVLHVVQESNEISALLLEPFILYPATVLFPKHTRRVMCAVQRYLEKLSCYNPDLQYSARMYDISASSSDEEGYATCNSDNEGPNGRD</sequence>
<keyword evidence="1" id="KW-0677">Repeat</keyword>